<dbReference type="Proteomes" id="UP001558613">
    <property type="component" value="Unassembled WGS sequence"/>
</dbReference>
<accession>A0ABR3L6Q0</accession>
<organism evidence="1 2">
    <name type="scientific">Cirrhinus molitorella</name>
    <name type="common">mud carp</name>
    <dbReference type="NCBI Taxonomy" id="172907"/>
    <lineage>
        <taxon>Eukaryota</taxon>
        <taxon>Metazoa</taxon>
        <taxon>Chordata</taxon>
        <taxon>Craniata</taxon>
        <taxon>Vertebrata</taxon>
        <taxon>Euteleostomi</taxon>
        <taxon>Actinopterygii</taxon>
        <taxon>Neopterygii</taxon>
        <taxon>Teleostei</taxon>
        <taxon>Ostariophysi</taxon>
        <taxon>Cypriniformes</taxon>
        <taxon>Cyprinidae</taxon>
        <taxon>Labeoninae</taxon>
        <taxon>Labeonini</taxon>
        <taxon>Cirrhinus</taxon>
    </lineage>
</organism>
<dbReference type="EMBL" id="JAYMGO010000025">
    <property type="protein sequence ID" value="KAL1247419.1"/>
    <property type="molecule type" value="Genomic_DNA"/>
</dbReference>
<sequence>MLRRKIVCFGLGKKYHVSKPVYAGELVMKRVIMRTDVQEEDDLCWVYMRMTGATVYTNENLDLSLDIIHPVTMDHSL</sequence>
<keyword evidence="2" id="KW-1185">Reference proteome</keyword>
<evidence type="ECO:0000313" key="2">
    <source>
        <dbReference type="Proteomes" id="UP001558613"/>
    </source>
</evidence>
<reference evidence="1 2" key="1">
    <citation type="submission" date="2023-09" db="EMBL/GenBank/DDBJ databases">
        <authorList>
            <person name="Wang M."/>
        </authorList>
    </citation>
    <scope>NUCLEOTIDE SEQUENCE [LARGE SCALE GENOMIC DNA]</scope>
    <source>
        <strain evidence="1">GT-2023</strain>
        <tissue evidence="1">Liver</tissue>
    </source>
</reference>
<name>A0ABR3L6Q0_9TELE</name>
<comment type="caution">
    <text evidence="1">The sequence shown here is derived from an EMBL/GenBank/DDBJ whole genome shotgun (WGS) entry which is preliminary data.</text>
</comment>
<gene>
    <name evidence="1" type="ORF">QQF64_022795</name>
</gene>
<evidence type="ECO:0000313" key="1">
    <source>
        <dbReference type="EMBL" id="KAL1247419.1"/>
    </source>
</evidence>
<proteinExistence type="predicted"/>
<protein>
    <submittedName>
        <fullName evidence="1">Uncharacterized protein</fullName>
    </submittedName>
</protein>